<evidence type="ECO:0000313" key="2">
    <source>
        <dbReference type="EMBL" id="MBW5481314.1"/>
    </source>
</evidence>
<dbReference type="EMBL" id="WTFF01000018">
    <property type="protein sequence ID" value="MBW5481314.1"/>
    <property type="molecule type" value="Genomic_DNA"/>
</dbReference>
<keyword evidence="3" id="KW-1185">Reference proteome</keyword>
<reference evidence="2 3" key="1">
    <citation type="submission" date="2019-12" db="EMBL/GenBank/DDBJ databases">
        <title>Genome sequence of Streptomyces bambusae.</title>
        <authorList>
            <person name="Bansal K."/>
            <person name="Choksket S."/>
            <person name="Korpole S."/>
            <person name="Patil P.B."/>
        </authorList>
    </citation>
    <scope>NUCLEOTIDE SEQUENCE [LARGE SCALE GENOMIC DNA]</scope>
    <source>
        <strain evidence="2 3">SK60</strain>
    </source>
</reference>
<gene>
    <name evidence="2" type="ORF">GPJ59_05305</name>
</gene>
<dbReference type="Proteomes" id="UP000812013">
    <property type="component" value="Unassembled WGS sequence"/>
</dbReference>
<proteinExistence type="predicted"/>
<dbReference type="RefSeq" id="WP_219665201.1">
    <property type="nucleotide sequence ID" value="NZ_WTFF01000018.1"/>
</dbReference>
<sequence length="218" mass="24069">MSTTEPSGSGSAPRSSEHGLAALPAHYHGFALMHMAMRRDAARLRAAAPAWRGTGAEWWQRLREVIEWHHTSEDDVLWPGLRARDADFDSQARELHEDHEALDAAMAAVSTAIGRGGDGLVVAAADFETVLRDHLAAEEEVVFPVFDRLGERAYLAEERKLIGTAPMRVMTYLQPWMFDGAPRASVAHVSATIPPPVRLVGATLLRRRYERTVKGILT</sequence>
<dbReference type="Gene3D" id="1.20.120.520">
    <property type="entry name" value="nmb1532 protein domain like"/>
    <property type="match status" value="1"/>
</dbReference>
<dbReference type="CDD" id="cd12108">
    <property type="entry name" value="Hr-like"/>
    <property type="match status" value="1"/>
</dbReference>
<protein>
    <submittedName>
        <fullName evidence="2">Hemerythrin domain-containing protein</fullName>
    </submittedName>
</protein>
<feature type="domain" description="Hemerythrin-like" evidence="1">
    <location>
        <begin position="30"/>
        <end position="145"/>
    </location>
</feature>
<accession>A0ABS6Z1P8</accession>
<evidence type="ECO:0000313" key="3">
    <source>
        <dbReference type="Proteomes" id="UP000812013"/>
    </source>
</evidence>
<evidence type="ECO:0000259" key="1">
    <source>
        <dbReference type="Pfam" id="PF01814"/>
    </source>
</evidence>
<name>A0ABS6Z1P8_9ACTN</name>
<dbReference type="InterPro" id="IPR012312">
    <property type="entry name" value="Hemerythrin-like"/>
</dbReference>
<dbReference type="Pfam" id="PF01814">
    <property type="entry name" value="Hemerythrin"/>
    <property type="match status" value="1"/>
</dbReference>
<organism evidence="2 3">
    <name type="scientific">Streptomyces bambusae</name>
    <dbReference type="NCBI Taxonomy" id="1550616"/>
    <lineage>
        <taxon>Bacteria</taxon>
        <taxon>Bacillati</taxon>
        <taxon>Actinomycetota</taxon>
        <taxon>Actinomycetes</taxon>
        <taxon>Kitasatosporales</taxon>
        <taxon>Streptomycetaceae</taxon>
        <taxon>Streptomyces</taxon>
    </lineage>
</organism>
<comment type="caution">
    <text evidence="2">The sequence shown here is derived from an EMBL/GenBank/DDBJ whole genome shotgun (WGS) entry which is preliminary data.</text>
</comment>